<evidence type="ECO:0000256" key="4">
    <source>
        <dbReference type="SAM" id="Coils"/>
    </source>
</evidence>
<dbReference type="Gene3D" id="1.20.58.80">
    <property type="entry name" value="Phosphotransferase system, lactose/cellobiose-type IIA subunit"/>
    <property type="match status" value="1"/>
</dbReference>
<name>A0ABP0F3Z6_CLALP</name>
<evidence type="ECO:0000256" key="1">
    <source>
        <dbReference type="ARBA" id="ARBA00000707"/>
    </source>
</evidence>
<evidence type="ECO:0000313" key="8">
    <source>
        <dbReference type="EMBL" id="CAK8674390.1"/>
    </source>
</evidence>
<dbReference type="InterPro" id="IPR036873">
    <property type="entry name" value="Rhodanese-like_dom_sf"/>
</dbReference>
<feature type="compositionally biased region" description="Polar residues" evidence="5">
    <location>
        <begin position="473"/>
        <end position="483"/>
    </location>
</feature>
<feature type="compositionally biased region" description="Basic and acidic residues" evidence="5">
    <location>
        <begin position="770"/>
        <end position="779"/>
    </location>
</feature>
<organism evidence="8 9">
    <name type="scientific">Clavelina lepadiformis</name>
    <name type="common">Light-bulb sea squirt</name>
    <name type="synonym">Ascidia lepadiformis</name>
    <dbReference type="NCBI Taxonomy" id="159417"/>
    <lineage>
        <taxon>Eukaryota</taxon>
        <taxon>Metazoa</taxon>
        <taxon>Chordata</taxon>
        <taxon>Tunicata</taxon>
        <taxon>Ascidiacea</taxon>
        <taxon>Aplousobranchia</taxon>
        <taxon>Clavelinidae</taxon>
        <taxon>Clavelina</taxon>
    </lineage>
</organism>
<evidence type="ECO:0000259" key="6">
    <source>
        <dbReference type="PROSITE" id="PS50206"/>
    </source>
</evidence>
<proteinExistence type="inferred from homology"/>
<dbReference type="PROSITE" id="PS50235">
    <property type="entry name" value="USP_3"/>
    <property type="match status" value="1"/>
</dbReference>
<sequence length="1202" mass="134945">MPKPKDLYIATSLHDLNQKCSYDFAKGSSVKSHLNLVNKAYNAAELAHKDCDEERAFILYMRYADALSKIRKSKEFQQDAKHYNTLFGKSKLLTAIENAEKLSESLKKRYQKKGEKEAKTKDEDSKRKKVASNSGETVIKDEAVFVPDQKLTSQQLYEMLYKQKRDVIIMDVRSIEDYENSHMMHAASINVPNDAIKPGTVPSKIEQGIPLSFVKTWQSRHSAEIVVLLHWHSNLKRLDVMTDPLRSLKDSIYKWDQENKLKHQPVVLEGGYAEWLETYPQFTSNPDVKPPSNKPKTSNVNSLLDFSYSSLKINGFNNEDEMKLQNDMKVDEELGLSNGHRVDPPKPGKVLSDNSSATMPGSGSIPIANGIMKDDDIRTLAPGLYPKIDLNSLLPQIPPQIPTEPQDVIKPSTTSKPVPTFDRSNKPKPSSDGSKHNSTSTTIPNVPPVSNENGIDIKPNSLTPIVVDRSTKPKLTSDSNPTVSPHPDVNHEEPITLKTPKPNQEFLEMEQDLMQMQQKKEATEARLAEIEEKKKMAHLLSKRKKMQDDLEAAQKREFEAEKELADAMRGIKKPAESKSAPAMTTSLSSHPPEATRDLVKSPQKSDDLSPLSTRVLKHNVGDITEVGYKEAVQAKKTESDQAQQLSAASNKKISKQVKPDMLIQDKANSMQQDANKSSLPLENVDGTPHATVELPKNEKDIYATVKKPKLVANVNEVKPKNINKSIVAGKPTESSVKMAPAKNTASPVVPAHKPSTPKPTSTTGKILQKRLKDTNDDQSPKSGLKRSFSSPNIAKMVQEEEKVIEQAKVPHQESKPSLPSPSNQALVPSRELKSRYLEQPSKSVSDLSIQIHGVYGGLGSAICGLRNLINSCYMNSVLQCMFNTTQLAEYILTNSYRNDINRKNVLGHGGKVAENFAALLRAVWSGQYRYLVPSEMKSVAGTINPMFAAHSQEDSHEFLLMLLDALHEDLNRITDFKYQEEPDNDHLSDDDAAKAAWMYHKKRNESIIVELFSGQFKATVQCLHCRKTSRKFDVFRFLSLSLPQHSTSLHDVIKDFGKPEKMTGDDKWKCPSCKVLRDAVRVIEIWRLPPVLIIHFKRFVHTGRWREKIQTNISFPVSNLDLNSYTRGPAMRKPYNLYAVSHHHGGGLDSGHYTASCRSVVDNQWYKYDDTEVSRSSSPQGSSSFLLFYCCYPRQIPRNTPF</sequence>
<dbReference type="Pfam" id="PF00443">
    <property type="entry name" value="UCH"/>
    <property type="match status" value="1"/>
</dbReference>
<feature type="compositionally biased region" description="Polar residues" evidence="5">
    <location>
        <begin position="427"/>
        <end position="453"/>
    </location>
</feature>
<comment type="caution">
    <text evidence="8">The sequence shown here is derived from an EMBL/GenBank/DDBJ whole genome shotgun (WGS) entry which is preliminary data.</text>
</comment>
<dbReference type="InterPro" id="IPR028889">
    <property type="entry name" value="USP"/>
</dbReference>
<feature type="compositionally biased region" description="Basic and acidic residues" evidence="5">
    <location>
        <begin position="593"/>
        <end position="607"/>
    </location>
</feature>
<dbReference type="SUPFAM" id="SSF140856">
    <property type="entry name" value="USP8 N-terminal domain-like"/>
    <property type="match status" value="1"/>
</dbReference>
<feature type="region of interest" description="Disordered" evidence="5">
    <location>
        <begin position="633"/>
        <end position="695"/>
    </location>
</feature>
<feature type="coiled-coil region" evidence="4">
    <location>
        <begin position="506"/>
        <end position="563"/>
    </location>
</feature>
<dbReference type="CDD" id="cd02674">
    <property type="entry name" value="Peptidase_C19R"/>
    <property type="match status" value="1"/>
</dbReference>
<dbReference type="PANTHER" id="PTHR21646">
    <property type="entry name" value="UBIQUITIN CARBOXYL-TERMINAL HYDROLASE"/>
    <property type="match status" value="1"/>
</dbReference>
<feature type="region of interest" description="Disordered" evidence="5">
    <location>
        <begin position="396"/>
        <end position="497"/>
    </location>
</feature>
<evidence type="ECO:0000256" key="3">
    <source>
        <dbReference type="ARBA" id="ARBA00012759"/>
    </source>
</evidence>
<feature type="region of interest" description="Disordered" evidence="5">
    <location>
        <begin position="108"/>
        <end position="134"/>
    </location>
</feature>
<keyword evidence="4" id="KW-0175">Coiled coil</keyword>
<dbReference type="PROSITE" id="PS00973">
    <property type="entry name" value="USP_2"/>
    <property type="match status" value="1"/>
</dbReference>
<feature type="compositionally biased region" description="Basic and acidic residues" evidence="5">
    <location>
        <begin position="108"/>
        <end position="126"/>
    </location>
</feature>
<keyword evidence="9" id="KW-1185">Reference proteome</keyword>
<dbReference type="Pfam" id="PF08969">
    <property type="entry name" value="USP8_dimer"/>
    <property type="match status" value="1"/>
</dbReference>
<feature type="region of interest" description="Disordered" evidence="5">
    <location>
        <begin position="335"/>
        <end position="367"/>
    </location>
</feature>
<feature type="compositionally biased region" description="Polar residues" evidence="5">
    <location>
        <begin position="666"/>
        <end position="680"/>
    </location>
</feature>
<feature type="compositionally biased region" description="Polar residues" evidence="5">
    <location>
        <begin position="640"/>
        <end position="651"/>
    </location>
</feature>
<feature type="compositionally biased region" description="Polar residues" evidence="5">
    <location>
        <begin position="815"/>
        <end position="826"/>
    </location>
</feature>
<evidence type="ECO:0000256" key="5">
    <source>
        <dbReference type="SAM" id="MobiDB-lite"/>
    </source>
</evidence>
<evidence type="ECO:0000259" key="7">
    <source>
        <dbReference type="PROSITE" id="PS50235"/>
    </source>
</evidence>
<dbReference type="InterPro" id="IPR038765">
    <property type="entry name" value="Papain-like_cys_pep_sf"/>
</dbReference>
<dbReference type="InterPro" id="IPR050185">
    <property type="entry name" value="Ub_carboxyl-term_hydrolase"/>
</dbReference>
<feature type="region of interest" description="Disordered" evidence="5">
    <location>
        <begin position="725"/>
        <end position="792"/>
    </location>
</feature>
<reference evidence="8 9" key="1">
    <citation type="submission" date="2024-02" db="EMBL/GenBank/DDBJ databases">
        <authorList>
            <person name="Daric V."/>
            <person name="Darras S."/>
        </authorList>
    </citation>
    <scope>NUCLEOTIDE SEQUENCE [LARGE SCALE GENOMIC DNA]</scope>
</reference>
<feature type="domain" description="Rhodanese" evidence="6">
    <location>
        <begin position="163"/>
        <end position="284"/>
    </location>
</feature>
<dbReference type="PANTHER" id="PTHR21646:SF46">
    <property type="entry name" value="UBIQUITIN CARBOXYL-TERMINAL HYDROLASE"/>
    <property type="match status" value="1"/>
</dbReference>
<dbReference type="InterPro" id="IPR015063">
    <property type="entry name" value="USP8_dimer"/>
</dbReference>
<dbReference type="Proteomes" id="UP001642483">
    <property type="component" value="Unassembled WGS sequence"/>
</dbReference>
<feature type="region of interest" description="Disordered" evidence="5">
    <location>
        <begin position="571"/>
        <end position="613"/>
    </location>
</feature>
<comment type="similarity">
    <text evidence="2">Belongs to the peptidase C19 family.</text>
</comment>
<dbReference type="SUPFAM" id="SSF54001">
    <property type="entry name" value="Cysteine proteinases"/>
    <property type="match status" value="1"/>
</dbReference>
<feature type="compositionally biased region" description="Polar residues" evidence="5">
    <location>
        <begin position="352"/>
        <end position="361"/>
    </location>
</feature>
<comment type="catalytic activity">
    <reaction evidence="1">
        <text>Thiol-dependent hydrolysis of ester, thioester, amide, peptide and isopeptide bonds formed by the C-terminal Gly of ubiquitin (a 76-residue protein attached to proteins as an intracellular targeting signal).</text>
        <dbReference type="EC" id="3.4.19.12"/>
    </reaction>
</comment>
<evidence type="ECO:0000313" key="9">
    <source>
        <dbReference type="Proteomes" id="UP001642483"/>
    </source>
</evidence>
<dbReference type="InterPro" id="IPR018200">
    <property type="entry name" value="USP_CS"/>
</dbReference>
<dbReference type="EMBL" id="CAWYQH010000013">
    <property type="protein sequence ID" value="CAK8674390.1"/>
    <property type="molecule type" value="Genomic_DNA"/>
</dbReference>
<feature type="region of interest" description="Disordered" evidence="5">
    <location>
        <begin position="808"/>
        <end position="827"/>
    </location>
</feature>
<dbReference type="Gene3D" id="3.40.250.10">
    <property type="entry name" value="Rhodanese-like domain"/>
    <property type="match status" value="1"/>
</dbReference>
<dbReference type="SUPFAM" id="SSF52821">
    <property type="entry name" value="Rhodanese/Cell cycle control phosphatase"/>
    <property type="match status" value="1"/>
</dbReference>
<dbReference type="PROSITE" id="PS50206">
    <property type="entry name" value="RHODANESE_3"/>
    <property type="match status" value="1"/>
</dbReference>
<dbReference type="EC" id="3.4.19.12" evidence="3"/>
<dbReference type="InterPro" id="IPR001394">
    <property type="entry name" value="Peptidase_C19_UCH"/>
</dbReference>
<gene>
    <name evidence="8" type="ORF">CVLEPA_LOCUS4092</name>
</gene>
<protein>
    <recommendedName>
        <fullName evidence="3">ubiquitinyl hydrolase 1</fullName>
        <ecNumber evidence="3">3.4.19.12</ecNumber>
    </recommendedName>
</protein>
<dbReference type="InterPro" id="IPR001763">
    <property type="entry name" value="Rhodanese-like_dom"/>
</dbReference>
<evidence type="ECO:0000256" key="2">
    <source>
        <dbReference type="ARBA" id="ARBA00009085"/>
    </source>
</evidence>
<feature type="domain" description="USP" evidence="7">
    <location>
        <begin position="863"/>
        <end position="1192"/>
    </location>
</feature>
<accession>A0ABP0F3Z6</accession>
<dbReference type="Gene3D" id="3.90.70.10">
    <property type="entry name" value="Cysteine proteinases"/>
    <property type="match status" value="1"/>
</dbReference>